<dbReference type="EMBL" id="CP017839">
    <property type="protein sequence ID" value="APA97954.1"/>
    <property type="molecule type" value="Genomic_DNA"/>
</dbReference>
<reference evidence="2 3" key="1">
    <citation type="submission" date="2016-10" db="EMBL/GenBank/DDBJ databases">
        <title>Genome sequence of Nocardia seriolae strain EM150506, isolated from Anguila japonica.</title>
        <authorList>
            <person name="Han H.-J."/>
        </authorList>
    </citation>
    <scope>NUCLEOTIDE SEQUENCE [LARGE SCALE GENOMIC DNA]</scope>
    <source>
        <strain evidence="2 3">EM150506</strain>
    </source>
</reference>
<feature type="coiled-coil region" evidence="1">
    <location>
        <begin position="326"/>
        <end position="360"/>
    </location>
</feature>
<proteinExistence type="predicted"/>
<sequence>MLAIAEVDQALARLDADHGEISANLAELEGHPGVRFLDGVPLTGVSAARWASARARLDGLWARFRALDEVVARTRRVRTRRSRPGHAELTELTELLCGPSVVLAPQQIPLAERDLLGPAAVQRSLTLTQLVTEMNAAYREVAIIAATAEAVSATFLPGVDRAGARLAELRRMAGELDLTALGHPLLSRLDAIEGRLNTERALAMSDPLSLAERLPAGGDPAALTRELDDAGAALAALAARRTSLSERLTGLTAAVEQAETAVRAATEAAAITGVKILGFTSPALEPLAPLRDRLARLHTGGNRHWTRFDDDVAALSRDIETARAGAETARDNAVALLDRRDELRGRLDAFRAKAARLRLTEDPLVNTPYQHAYELLHSAPCDLAAATRAVTEFQQAITGKTA</sequence>
<name>A0ABC8AVD9_9NOCA</name>
<dbReference type="Proteomes" id="UP000180166">
    <property type="component" value="Chromosome"/>
</dbReference>
<keyword evidence="1" id="KW-0175">Coiled coil</keyword>
<dbReference type="KEGG" id="nsr:NS506_03905"/>
<evidence type="ECO:0000313" key="3">
    <source>
        <dbReference type="Proteomes" id="UP000180166"/>
    </source>
</evidence>
<accession>A0ABC8AVD9</accession>
<evidence type="ECO:0000313" key="2">
    <source>
        <dbReference type="EMBL" id="APA97954.1"/>
    </source>
</evidence>
<organism evidence="2 3">
    <name type="scientific">Nocardia seriolae</name>
    <dbReference type="NCBI Taxonomy" id="37332"/>
    <lineage>
        <taxon>Bacteria</taxon>
        <taxon>Bacillati</taxon>
        <taxon>Actinomycetota</taxon>
        <taxon>Actinomycetes</taxon>
        <taxon>Mycobacteriales</taxon>
        <taxon>Nocardiaceae</taxon>
        <taxon>Nocardia</taxon>
    </lineage>
</organism>
<dbReference type="RefSeq" id="WP_033090311.1">
    <property type="nucleotide sequence ID" value="NZ_BAAARX010000002.1"/>
</dbReference>
<dbReference type="GeneID" id="93376039"/>
<protein>
    <submittedName>
        <fullName evidence="2">Uncharacterized protein</fullName>
    </submittedName>
</protein>
<dbReference type="AlphaFoldDB" id="A0ABC8AVD9"/>
<gene>
    <name evidence="2" type="ORF">NS506_03905</name>
</gene>
<evidence type="ECO:0000256" key="1">
    <source>
        <dbReference type="SAM" id="Coils"/>
    </source>
</evidence>